<evidence type="ECO:0000313" key="3">
    <source>
        <dbReference type="Proteomes" id="UP000008076"/>
    </source>
</evidence>
<dbReference type="EMBL" id="DS550464">
    <property type="protein sequence ID" value="EDR22955.1"/>
    <property type="molecule type" value="Genomic_DNA"/>
</dbReference>
<evidence type="ECO:0000313" key="2">
    <source>
        <dbReference type="EMBL" id="EDR22955.1"/>
    </source>
</evidence>
<organism evidence="3">
    <name type="scientific">Entamoeba dispar (strain ATCC PRA-260 / SAW760)</name>
    <dbReference type="NCBI Taxonomy" id="370354"/>
    <lineage>
        <taxon>Eukaryota</taxon>
        <taxon>Amoebozoa</taxon>
        <taxon>Evosea</taxon>
        <taxon>Archamoebae</taxon>
        <taxon>Mastigamoebida</taxon>
        <taxon>Entamoebidae</taxon>
        <taxon>Entamoeba</taxon>
    </lineage>
</organism>
<gene>
    <name evidence="2" type="ORF">EDI_351450</name>
</gene>
<protein>
    <recommendedName>
        <fullName evidence="1">5'-3' DNA helicase ZGRF1-like N-terminal domain-containing protein</fullName>
    </recommendedName>
</protein>
<dbReference type="Proteomes" id="UP000008076">
    <property type="component" value="Unassembled WGS sequence"/>
</dbReference>
<dbReference type="InterPro" id="IPR018838">
    <property type="entry name" value="ZGRF1-like_N"/>
</dbReference>
<dbReference type="KEGG" id="edi:EDI_351450"/>
<feature type="domain" description="5'-3' DNA helicase ZGRF1-like N-terminal" evidence="1">
    <location>
        <begin position="4"/>
        <end position="77"/>
    </location>
</feature>
<dbReference type="AlphaFoldDB" id="B0ERA7"/>
<evidence type="ECO:0000259" key="1">
    <source>
        <dbReference type="Pfam" id="PF10382"/>
    </source>
</evidence>
<sequence length="372" mass="43805">MSSHFIVLFTTQKIQKVKKWKDGIAIYYKDNKKFELYEEINGKKQLILTDTIKNLPNVGDIIEIDKYLIDFDSIQSEELNPQIKSIDTLKILPISSRICSGMKKRNSNIKPLLTITPTIIPTITPTITQRKTIIKKEKEKNSIKDLIKIFENKEINKREEIKQKQKQDKKINKERDCIKKEIGSKGFKVPKIMEKIEFPTSLNDKTSQGIYNDIGKYVTDMNNIVVNEINYKLAEIGKTFYTIVDTQINEMRNKERINIYSQENPIKQISHKEGINKRKGYYYSEQQSKGIEKDKKEIKEKEVKYKLSETFNHKINMKELKIKKFEEEGIIIFLDIEIFQSKKLTPTPEDPEALKTMYFMKINDLRKVKFVN</sequence>
<name>B0ERA7_ENTDS</name>
<accession>B0ERA7</accession>
<dbReference type="GeneID" id="5885803"/>
<dbReference type="Pfam" id="PF10382">
    <property type="entry name" value="ZGRF1-like_N"/>
    <property type="match status" value="1"/>
</dbReference>
<keyword evidence="3" id="KW-1185">Reference proteome</keyword>
<dbReference type="OrthoDB" id="6513042at2759"/>
<reference evidence="3" key="1">
    <citation type="submission" date="2007-12" db="EMBL/GenBank/DDBJ databases">
        <title>Annotation of Entamoeba dispar SAW760.</title>
        <authorList>
            <person name="Lorenzi H."/>
            <person name="Inman J."/>
            <person name="Schobel S."/>
            <person name="Amedeo P."/>
            <person name="Caler E."/>
        </authorList>
    </citation>
    <scope>NUCLEOTIDE SEQUENCE [LARGE SCALE GENOMIC DNA]</scope>
    <source>
        <strain evidence="3">ATCC PRA-260 / SAW760</strain>
    </source>
</reference>
<dbReference type="RefSeq" id="XP_001740635.1">
    <property type="nucleotide sequence ID" value="XM_001740583.1"/>
</dbReference>
<proteinExistence type="predicted"/>